<dbReference type="Proteomes" id="UP000179284">
    <property type="component" value="Chromosome I"/>
</dbReference>
<evidence type="ECO:0000256" key="4">
    <source>
        <dbReference type="ARBA" id="ARBA00023125"/>
    </source>
</evidence>
<dbReference type="NCBIfam" id="TIGR02937">
    <property type="entry name" value="sigma70-ECF"/>
    <property type="match status" value="1"/>
</dbReference>
<keyword evidence="2 6" id="KW-0805">Transcription regulation</keyword>
<reference evidence="10" key="1">
    <citation type="submission" date="2016-10" db="EMBL/GenBank/DDBJ databases">
        <title>The complete genome sequence of the rumen bacterium Butyrivibrio hungatei MB2003.</title>
        <authorList>
            <person name="Palevich N."/>
            <person name="Kelly W.J."/>
            <person name="Leahy S.C."/>
            <person name="Altermann E."/>
            <person name="Rakonjac J."/>
            <person name="Attwood G.T."/>
        </authorList>
    </citation>
    <scope>NUCLEOTIDE SEQUENCE [LARGE SCALE GENOMIC DNA]</scope>
    <source>
        <strain evidence="10">MB2003</strain>
    </source>
</reference>
<evidence type="ECO:0000259" key="7">
    <source>
        <dbReference type="Pfam" id="PF04542"/>
    </source>
</evidence>
<dbReference type="Pfam" id="PF08281">
    <property type="entry name" value="Sigma70_r4_2"/>
    <property type="match status" value="1"/>
</dbReference>
<dbReference type="GO" id="GO:0006352">
    <property type="term" value="P:DNA-templated transcription initiation"/>
    <property type="evidence" value="ECO:0007669"/>
    <property type="project" value="InterPro"/>
</dbReference>
<evidence type="ECO:0000256" key="2">
    <source>
        <dbReference type="ARBA" id="ARBA00023015"/>
    </source>
</evidence>
<dbReference type="PANTHER" id="PTHR43133">
    <property type="entry name" value="RNA POLYMERASE ECF-TYPE SIGMA FACTO"/>
    <property type="match status" value="1"/>
</dbReference>
<keyword evidence="5 6" id="KW-0804">Transcription</keyword>
<protein>
    <recommendedName>
        <fullName evidence="6">RNA polymerase sigma factor</fullName>
    </recommendedName>
</protein>
<evidence type="ECO:0000256" key="5">
    <source>
        <dbReference type="ARBA" id="ARBA00023163"/>
    </source>
</evidence>
<dbReference type="InterPro" id="IPR000838">
    <property type="entry name" value="RNA_pol_sigma70_ECF_CS"/>
</dbReference>
<dbReference type="GO" id="GO:0003677">
    <property type="term" value="F:DNA binding"/>
    <property type="evidence" value="ECO:0007669"/>
    <property type="project" value="UniProtKB-KW"/>
</dbReference>
<dbReference type="InterPro" id="IPR013324">
    <property type="entry name" value="RNA_pol_sigma_r3/r4-like"/>
</dbReference>
<dbReference type="SUPFAM" id="SSF88659">
    <property type="entry name" value="Sigma3 and sigma4 domains of RNA polymerase sigma factors"/>
    <property type="match status" value="1"/>
</dbReference>
<dbReference type="InterPro" id="IPR007627">
    <property type="entry name" value="RNA_pol_sigma70_r2"/>
</dbReference>
<keyword evidence="10" id="KW-1185">Reference proteome</keyword>
<sequence>MGKIDSEKKLIELMNQYKNLVFSVCLKMTGDYFAAEDITQETFISAYQHLDKFDGTAEKAWLCRIATNKCIDYMRAAERRAIATEEDEMPQEITQERDGPLQSFVNKDVLVKFRDDCNALPEPYREVAEDYFINELTAKEIAEKRGKPLKTVQTHIYRARDMLKKTMRKEDLLA</sequence>
<organism evidence="9 10">
    <name type="scientific">Butyrivibrio hungatei</name>
    <dbReference type="NCBI Taxonomy" id="185008"/>
    <lineage>
        <taxon>Bacteria</taxon>
        <taxon>Bacillati</taxon>
        <taxon>Bacillota</taxon>
        <taxon>Clostridia</taxon>
        <taxon>Lachnospirales</taxon>
        <taxon>Lachnospiraceae</taxon>
        <taxon>Butyrivibrio</taxon>
    </lineage>
</organism>
<dbReference type="EMBL" id="CP017831">
    <property type="protein sequence ID" value="AOZ97598.1"/>
    <property type="molecule type" value="Genomic_DNA"/>
</dbReference>
<evidence type="ECO:0000256" key="3">
    <source>
        <dbReference type="ARBA" id="ARBA00023082"/>
    </source>
</evidence>
<accession>A0A1D9P4S7</accession>
<dbReference type="InterPro" id="IPR039425">
    <property type="entry name" value="RNA_pol_sigma-70-like"/>
</dbReference>
<evidence type="ECO:0000313" key="9">
    <source>
        <dbReference type="EMBL" id="AOZ97598.1"/>
    </source>
</evidence>
<dbReference type="InterPro" id="IPR014284">
    <property type="entry name" value="RNA_pol_sigma-70_dom"/>
</dbReference>
<dbReference type="InterPro" id="IPR036388">
    <property type="entry name" value="WH-like_DNA-bd_sf"/>
</dbReference>
<evidence type="ECO:0000256" key="6">
    <source>
        <dbReference type="RuleBase" id="RU000716"/>
    </source>
</evidence>
<evidence type="ECO:0000259" key="8">
    <source>
        <dbReference type="Pfam" id="PF08281"/>
    </source>
</evidence>
<proteinExistence type="inferred from homology"/>
<dbReference type="Gene3D" id="1.10.10.10">
    <property type="entry name" value="Winged helix-like DNA-binding domain superfamily/Winged helix DNA-binding domain"/>
    <property type="match status" value="1"/>
</dbReference>
<feature type="domain" description="RNA polymerase sigma-70 region 2" evidence="7">
    <location>
        <begin position="13"/>
        <end position="79"/>
    </location>
</feature>
<dbReference type="Gene3D" id="1.10.1740.10">
    <property type="match status" value="1"/>
</dbReference>
<dbReference type="SUPFAM" id="SSF88946">
    <property type="entry name" value="Sigma2 domain of RNA polymerase sigma factors"/>
    <property type="match status" value="1"/>
</dbReference>
<dbReference type="InterPro" id="IPR013249">
    <property type="entry name" value="RNA_pol_sigma70_r4_t2"/>
</dbReference>
<dbReference type="KEGG" id="bhu:bhn_I2566"/>
<keyword evidence="4 6" id="KW-0238">DNA-binding</keyword>
<name>A0A1D9P4S7_9FIRM</name>
<gene>
    <name evidence="9" type="ORF">bhn_I2566</name>
</gene>
<dbReference type="Pfam" id="PF04542">
    <property type="entry name" value="Sigma70_r2"/>
    <property type="match status" value="1"/>
</dbReference>
<dbReference type="GO" id="GO:0006950">
    <property type="term" value="P:response to stress"/>
    <property type="evidence" value="ECO:0007669"/>
    <property type="project" value="UniProtKB-ARBA"/>
</dbReference>
<evidence type="ECO:0000256" key="1">
    <source>
        <dbReference type="ARBA" id="ARBA00010641"/>
    </source>
</evidence>
<feature type="domain" description="RNA polymerase sigma factor 70 region 4 type 2" evidence="8">
    <location>
        <begin position="118"/>
        <end position="162"/>
    </location>
</feature>
<evidence type="ECO:0000313" key="10">
    <source>
        <dbReference type="Proteomes" id="UP000179284"/>
    </source>
</evidence>
<keyword evidence="3 6" id="KW-0731">Sigma factor</keyword>
<dbReference type="GO" id="GO:0016987">
    <property type="term" value="F:sigma factor activity"/>
    <property type="evidence" value="ECO:0007669"/>
    <property type="project" value="UniProtKB-KW"/>
</dbReference>
<dbReference type="PROSITE" id="PS01063">
    <property type="entry name" value="SIGMA70_ECF"/>
    <property type="match status" value="1"/>
</dbReference>
<dbReference type="AlphaFoldDB" id="A0A1D9P4S7"/>
<dbReference type="PANTHER" id="PTHR43133:SF60">
    <property type="entry name" value="RNA POLYMERASE SIGMA FACTOR SIGV"/>
    <property type="match status" value="1"/>
</dbReference>
<comment type="similarity">
    <text evidence="1 6">Belongs to the sigma-70 factor family. ECF subfamily.</text>
</comment>
<dbReference type="InterPro" id="IPR013325">
    <property type="entry name" value="RNA_pol_sigma_r2"/>
</dbReference>